<dbReference type="InterPro" id="IPR046335">
    <property type="entry name" value="LacI/GalR-like_sensor"/>
</dbReference>
<keyword evidence="1" id="KW-0805">Transcription regulation</keyword>
<dbReference type="EMBL" id="WMBC01000005">
    <property type="protein sequence ID" value="MTD61269.1"/>
    <property type="molecule type" value="Genomic_DNA"/>
</dbReference>
<dbReference type="SUPFAM" id="SSF53822">
    <property type="entry name" value="Periplasmic binding protein-like I"/>
    <property type="match status" value="1"/>
</dbReference>
<dbReference type="Proteomes" id="UP000437824">
    <property type="component" value="Unassembled WGS sequence"/>
</dbReference>
<evidence type="ECO:0000313" key="5">
    <source>
        <dbReference type="EMBL" id="MTD61269.1"/>
    </source>
</evidence>
<dbReference type="AlphaFoldDB" id="A0A844GJ14"/>
<dbReference type="CDD" id="cd01949">
    <property type="entry name" value="GGDEF"/>
    <property type="match status" value="1"/>
</dbReference>
<evidence type="ECO:0000256" key="1">
    <source>
        <dbReference type="ARBA" id="ARBA00023015"/>
    </source>
</evidence>
<dbReference type="InterPro" id="IPR000160">
    <property type="entry name" value="GGDEF_dom"/>
</dbReference>
<evidence type="ECO:0000313" key="6">
    <source>
        <dbReference type="Proteomes" id="UP000437824"/>
    </source>
</evidence>
<dbReference type="Gene3D" id="3.30.70.270">
    <property type="match status" value="1"/>
</dbReference>
<dbReference type="PROSITE" id="PS50887">
    <property type="entry name" value="GGDEF"/>
    <property type="match status" value="1"/>
</dbReference>
<dbReference type="PANTHER" id="PTHR30146">
    <property type="entry name" value="LACI-RELATED TRANSCRIPTIONAL REPRESSOR"/>
    <property type="match status" value="1"/>
</dbReference>
<dbReference type="InterPro" id="IPR028082">
    <property type="entry name" value="Peripla_BP_I"/>
</dbReference>
<dbReference type="GO" id="GO:0000976">
    <property type="term" value="F:transcription cis-regulatory region binding"/>
    <property type="evidence" value="ECO:0007669"/>
    <property type="project" value="TreeGrafter"/>
</dbReference>
<dbReference type="SMART" id="SM00267">
    <property type="entry name" value="GGDEF"/>
    <property type="match status" value="1"/>
</dbReference>
<keyword evidence="3" id="KW-0804">Transcription</keyword>
<dbReference type="SUPFAM" id="SSF55073">
    <property type="entry name" value="Nucleotide cyclase"/>
    <property type="match status" value="1"/>
</dbReference>
<sequence length="782" mass="90540">MRMKKRYTIGVMIGNANSPHTMDLMQGIFHAARSMDINVLFFLGIHSSYYYKSYFGEDTEDDYDYQFNAAYDYQAFADVDALIIAYGSLCIFLDEKERETFLDRYKDKPRVLVEERDCSGTSTSIIADNYHGMYGIVEHLVRDHGYRSFTYLAGPHGNTDARERRQAVYDVMKEYGISFDESRIAYGDFSSCVKEQVNRLLDRFPDMEAMICANDVMAETAYRECARRGMIVGIDIAITGYDDWELAETMNPPLTTVLQNAFDMGYMAVIGAAELCKGKKCHSVVVPAKLRLRESCGCSMQTCWQDPNSVHTQKNVWKWISESYIEECLEEILVENTDIVLKYKAKEYLWSIMEVDFRIPESEENIKRGLQKLFDSEISKYISGVSLLKVFDRFTDECVQMELQRKEIHKEAISNLLLRKRQLHDKILAYIIKGEKDYFSTFQQESWFVPLISKDMLCHMDDEQEMYRRALVKLHALKAEASYLYIFKEPIAHFRNEEWHCPERMYLAAYQSGEQIISFKEDERPEVSTICAGRGMIVTRKRNGRNYVATLLCLFSGEMQYGILVAEINPSNLALFYLISRQIGNMLRMYQMSREQKDMQWKLEALVQEIREKNEVLNFISESDALTGCMNRRGFMEKTLQMNKENEGKEMVILFADLDHLKEINDSFGHIEGDFSIRHCAQTLKSVVGKEGIVGRIGGDEFCVVILGNMEDGQRIIEKVREENEIFNRSSDKEYYVELSAGCTSVICRNGLVIADVLKEADRALYEAKKLRRKTVKKDLES</sequence>
<name>A0A844GJ14_9FIRM</name>
<dbReference type="NCBIfam" id="TIGR00254">
    <property type="entry name" value="GGDEF"/>
    <property type="match status" value="1"/>
</dbReference>
<organism evidence="5 6">
    <name type="scientific">Blautia luti DSM 14534 = JCM 17040</name>
    <dbReference type="NCBI Taxonomy" id="649762"/>
    <lineage>
        <taxon>Bacteria</taxon>
        <taxon>Bacillati</taxon>
        <taxon>Bacillota</taxon>
        <taxon>Clostridia</taxon>
        <taxon>Lachnospirales</taxon>
        <taxon>Lachnospiraceae</taxon>
        <taxon>Blautia</taxon>
    </lineage>
</organism>
<accession>A0A844GJ14</accession>
<evidence type="ECO:0000259" key="4">
    <source>
        <dbReference type="PROSITE" id="PS50887"/>
    </source>
</evidence>
<dbReference type="Gene3D" id="3.40.50.2300">
    <property type="match status" value="2"/>
</dbReference>
<comment type="caution">
    <text evidence="5">The sequence shown here is derived from an EMBL/GenBank/DDBJ whole genome shotgun (WGS) entry which is preliminary data.</text>
</comment>
<dbReference type="Pfam" id="PF00990">
    <property type="entry name" value="GGDEF"/>
    <property type="match status" value="1"/>
</dbReference>
<evidence type="ECO:0000256" key="3">
    <source>
        <dbReference type="ARBA" id="ARBA00023163"/>
    </source>
</evidence>
<dbReference type="GO" id="GO:0003700">
    <property type="term" value="F:DNA-binding transcription factor activity"/>
    <property type="evidence" value="ECO:0007669"/>
    <property type="project" value="TreeGrafter"/>
</dbReference>
<gene>
    <name evidence="5" type="ORF">GKZ57_08300</name>
</gene>
<reference evidence="5 6" key="1">
    <citation type="submission" date="2019-11" db="EMBL/GenBank/DDBJ databases">
        <title>Draft genome sequence of Blautia luti DSM 14534T, isolated from human stool.</title>
        <authorList>
            <person name="Ortiz R."/>
            <person name="Melis-Arcos F."/>
            <person name="Covarrubias P."/>
            <person name="Cardenas J.P."/>
            <person name="Perez-Donoso J."/>
            <person name="Almonacid D."/>
        </authorList>
    </citation>
    <scope>NUCLEOTIDE SEQUENCE [LARGE SCALE GENOMIC DNA]</scope>
    <source>
        <strain evidence="5 6">DSM 14534</strain>
    </source>
</reference>
<dbReference type="CDD" id="cd06267">
    <property type="entry name" value="PBP1_LacI_sugar_binding-like"/>
    <property type="match status" value="1"/>
</dbReference>
<keyword evidence="2" id="KW-0238">DNA-binding</keyword>
<evidence type="ECO:0000256" key="2">
    <source>
        <dbReference type="ARBA" id="ARBA00023125"/>
    </source>
</evidence>
<dbReference type="InterPro" id="IPR029787">
    <property type="entry name" value="Nucleotide_cyclase"/>
</dbReference>
<feature type="domain" description="GGDEF" evidence="4">
    <location>
        <begin position="649"/>
        <end position="781"/>
    </location>
</feature>
<protein>
    <submittedName>
        <fullName evidence="5">Diguanylate cyclase</fullName>
    </submittedName>
</protein>
<dbReference type="Pfam" id="PF13377">
    <property type="entry name" value="Peripla_BP_3"/>
    <property type="match status" value="1"/>
</dbReference>
<dbReference type="InterPro" id="IPR043128">
    <property type="entry name" value="Rev_trsase/Diguanyl_cyclase"/>
</dbReference>
<dbReference type="PANTHER" id="PTHR30146:SF24">
    <property type="entry name" value="XYLOSE OPERON REGULATORY PROTEIN"/>
    <property type="match status" value="1"/>
</dbReference>
<proteinExistence type="predicted"/>